<evidence type="ECO:0000259" key="1">
    <source>
        <dbReference type="Pfam" id="PF11716"/>
    </source>
</evidence>
<dbReference type="InterPro" id="IPR034660">
    <property type="entry name" value="DinB/YfiT-like"/>
</dbReference>
<dbReference type="AlphaFoldDB" id="A0A6I3KPD6"/>
<feature type="domain" description="Mycothiol-dependent maleylpyruvate isomerase metal-binding" evidence="1">
    <location>
        <begin position="15"/>
        <end position="132"/>
    </location>
</feature>
<proteinExistence type="predicted"/>
<dbReference type="Gene3D" id="1.20.120.450">
    <property type="entry name" value="dinb family like domain"/>
    <property type="match status" value="1"/>
</dbReference>
<dbReference type="Proteomes" id="UP000432464">
    <property type="component" value="Unassembled WGS sequence"/>
</dbReference>
<dbReference type="SUPFAM" id="SSF109854">
    <property type="entry name" value="DinB/YfiT-like putative metalloenzymes"/>
    <property type="match status" value="1"/>
</dbReference>
<keyword evidence="3" id="KW-1185">Reference proteome</keyword>
<comment type="caution">
    <text evidence="2">The sequence shown here is derived from an EMBL/GenBank/DDBJ whole genome shotgun (WGS) entry which is preliminary data.</text>
</comment>
<dbReference type="NCBIfam" id="TIGR03083">
    <property type="entry name" value="maleylpyruvate isomerase family mycothiol-dependent enzyme"/>
    <property type="match status" value="1"/>
</dbReference>
<dbReference type="EMBL" id="WMBB01000001">
    <property type="protein sequence ID" value="MTE11822.1"/>
    <property type="molecule type" value="Genomic_DNA"/>
</dbReference>
<evidence type="ECO:0000313" key="3">
    <source>
        <dbReference type="Proteomes" id="UP000432464"/>
    </source>
</evidence>
<name>A0A6I3KPD6_9NOCA</name>
<dbReference type="RefSeq" id="WP_154786255.1">
    <property type="nucleotide sequence ID" value="NZ_WMBB01000001.1"/>
</dbReference>
<dbReference type="NCBIfam" id="TIGR03086">
    <property type="entry name" value="TIGR03086 family metal-binding protein"/>
    <property type="match status" value="1"/>
</dbReference>
<dbReference type="InterPro" id="IPR024344">
    <property type="entry name" value="MDMPI_metal-binding"/>
</dbReference>
<dbReference type="InterPro" id="IPR017520">
    <property type="entry name" value="CHP03086"/>
</dbReference>
<evidence type="ECO:0000313" key="2">
    <source>
        <dbReference type="EMBL" id="MTE11822.1"/>
    </source>
</evidence>
<gene>
    <name evidence="2" type="ORF">GLP40_03335</name>
</gene>
<reference evidence="2 3" key="1">
    <citation type="submission" date="2019-11" db="EMBL/GenBank/DDBJ databases">
        <title>Nocardia sp. nov. CT2-14 isolated from soil.</title>
        <authorList>
            <person name="Kanchanasin P."/>
            <person name="Tanasupawat S."/>
            <person name="Yuki M."/>
            <person name="Kudo T."/>
        </authorList>
    </citation>
    <scope>NUCLEOTIDE SEQUENCE [LARGE SCALE GENOMIC DNA]</scope>
    <source>
        <strain evidence="2 3">CT2-14</strain>
    </source>
</reference>
<dbReference type="InterPro" id="IPR017517">
    <property type="entry name" value="Maleyloyr_isom"/>
</dbReference>
<dbReference type="Pfam" id="PF11716">
    <property type="entry name" value="MDMPI_N"/>
    <property type="match status" value="1"/>
</dbReference>
<dbReference type="GO" id="GO:0046872">
    <property type="term" value="F:metal ion binding"/>
    <property type="evidence" value="ECO:0007669"/>
    <property type="project" value="InterPro"/>
</dbReference>
<accession>A0A6I3KPD6</accession>
<organism evidence="2 3">
    <name type="scientific">Nocardia aurantiaca</name>
    <dbReference type="NCBI Taxonomy" id="2675850"/>
    <lineage>
        <taxon>Bacteria</taxon>
        <taxon>Bacillati</taxon>
        <taxon>Actinomycetota</taxon>
        <taxon>Actinomycetes</taxon>
        <taxon>Mycobacteriales</taxon>
        <taxon>Nocardiaceae</taxon>
        <taxon>Nocardia</taxon>
    </lineage>
</organism>
<sequence length="199" mass="21838">MPDTSPVDPTIDLLERAIAQMGDVIAAITPDQASLPTPCENWHVRRLVDHIVGQILRDFATAARGGTPDWGAPHDAVGADWAAEFRSRAQPLLEIWRAADLERPVPGMGGEAPLRGRADQQITEFAMHAWDLTRATGQRRTLDPELAEHGLTWSKQVLKPEFRGPGKAFGIEVPIAADAPAYDRLAAWFGRDPGWRPEA</sequence>
<protein>
    <submittedName>
        <fullName evidence="2">TIGR03086 family protein</fullName>
    </submittedName>
</protein>